<dbReference type="RefSeq" id="WP_130291311.1">
    <property type="nucleotide sequence ID" value="NZ_SHKL01000001.1"/>
</dbReference>
<dbReference type="Gene3D" id="3.10.450.50">
    <property type="match status" value="1"/>
</dbReference>
<comment type="caution">
    <text evidence="2">The sequence shown here is derived from an EMBL/GenBank/DDBJ whole genome shotgun (WGS) entry which is preliminary data.</text>
</comment>
<dbReference type="OrthoDB" id="3577349at2"/>
<keyword evidence="1" id="KW-0732">Signal</keyword>
<evidence type="ECO:0000256" key="1">
    <source>
        <dbReference type="SAM" id="SignalP"/>
    </source>
</evidence>
<accession>A0A4Q7V124</accession>
<evidence type="ECO:0000313" key="2">
    <source>
        <dbReference type="EMBL" id="RZT87118.1"/>
    </source>
</evidence>
<evidence type="ECO:0000313" key="3">
    <source>
        <dbReference type="Proteomes" id="UP000291591"/>
    </source>
</evidence>
<name>A0A4Q7V124_PSEST</name>
<protein>
    <recommendedName>
        <fullName evidence="4">Mce-associated membrane protein</fullName>
    </recommendedName>
</protein>
<dbReference type="PROSITE" id="PS51257">
    <property type="entry name" value="PROKAR_LIPOPROTEIN"/>
    <property type="match status" value="1"/>
</dbReference>
<evidence type="ECO:0008006" key="4">
    <source>
        <dbReference type="Google" id="ProtNLM"/>
    </source>
</evidence>
<proteinExistence type="predicted"/>
<dbReference type="EMBL" id="SHKL01000001">
    <property type="protein sequence ID" value="RZT87118.1"/>
    <property type="molecule type" value="Genomic_DNA"/>
</dbReference>
<organism evidence="2 3">
    <name type="scientific">Pseudonocardia sediminis</name>
    <dbReference type="NCBI Taxonomy" id="1397368"/>
    <lineage>
        <taxon>Bacteria</taxon>
        <taxon>Bacillati</taxon>
        <taxon>Actinomycetota</taxon>
        <taxon>Actinomycetes</taxon>
        <taxon>Pseudonocardiales</taxon>
        <taxon>Pseudonocardiaceae</taxon>
        <taxon>Pseudonocardia</taxon>
    </lineage>
</organism>
<gene>
    <name evidence="2" type="ORF">EV383_4026</name>
</gene>
<feature type="chain" id="PRO_5020404726" description="Mce-associated membrane protein" evidence="1">
    <location>
        <begin position="31"/>
        <end position="161"/>
    </location>
</feature>
<dbReference type="AlphaFoldDB" id="A0A4Q7V124"/>
<dbReference type="SUPFAM" id="SSF54427">
    <property type="entry name" value="NTF2-like"/>
    <property type="match status" value="1"/>
</dbReference>
<sequence length="161" mass="16319">MLNRLPGARLAGAAGTAAVLVALLTSCSGAASDAPAGPDPAAQAQEAVRSTFTGYAQALLTRDFPGACARLTDEAAKALVTDLNSKNIPAQTCDQAYAALYATDAAKTLDESNRTVEVTGVTVDGTTATLSYTGLLKGKPLPPQTVRAQQVAGSWRIAPSG</sequence>
<reference evidence="2 3" key="1">
    <citation type="submission" date="2019-02" db="EMBL/GenBank/DDBJ databases">
        <title>Sequencing the genomes of 1000 actinobacteria strains.</title>
        <authorList>
            <person name="Klenk H.-P."/>
        </authorList>
    </citation>
    <scope>NUCLEOTIDE SEQUENCE [LARGE SCALE GENOMIC DNA]</scope>
    <source>
        <strain evidence="2 3">DSM 45779</strain>
    </source>
</reference>
<dbReference type="Proteomes" id="UP000291591">
    <property type="component" value="Unassembled WGS sequence"/>
</dbReference>
<keyword evidence="3" id="KW-1185">Reference proteome</keyword>
<feature type="signal peptide" evidence="1">
    <location>
        <begin position="1"/>
        <end position="30"/>
    </location>
</feature>
<dbReference type="InterPro" id="IPR032710">
    <property type="entry name" value="NTF2-like_dom_sf"/>
</dbReference>